<evidence type="ECO:0000256" key="1">
    <source>
        <dbReference type="SAM" id="MobiDB-lite"/>
    </source>
</evidence>
<keyword evidence="2" id="KW-0812">Transmembrane</keyword>
<dbReference type="EMBL" id="HBNR01071883">
    <property type="protein sequence ID" value="CAE4647228.1"/>
    <property type="molecule type" value="Transcribed_RNA"/>
</dbReference>
<sequence>MTPVSFLGLVLCRRLAVEHQDILRKVKDFRIQSAVCTLEADREVVEGNVAAFIQCLGLASQDDSAEHALEIFNSLVRERVPGALQHSLGRLGLRYRTVAAMSCVFLLRPFDTVNAYLHGERPFSSIAGEVVGSWTIGLAIIPLAVAGILCIASDKPDRKFGWSAFTAMLLLKHAVLVVLVFGSWYACNLSIRRARRHRSWCALSAVIVVVLAAATAYVYLRPSRQPVQWNSMTRLSSRLREREGQQADQDVAKESDGHAAEHDRVNV</sequence>
<keyword evidence="2" id="KW-1133">Transmembrane helix</keyword>
<feature type="transmembrane region" description="Helical" evidence="2">
    <location>
        <begin position="197"/>
        <end position="220"/>
    </location>
</feature>
<protein>
    <submittedName>
        <fullName evidence="3">Uncharacterized protein</fullName>
    </submittedName>
</protein>
<dbReference type="AlphaFoldDB" id="A0A7S4SKU6"/>
<organism evidence="3">
    <name type="scientific">Alexandrium monilatum</name>
    <dbReference type="NCBI Taxonomy" id="311494"/>
    <lineage>
        <taxon>Eukaryota</taxon>
        <taxon>Sar</taxon>
        <taxon>Alveolata</taxon>
        <taxon>Dinophyceae</taxon>
        <taxon>Gonyaulacales</taxon>
        <taxon>Pyrocystaceae</taxon>
        <taxon>Alexandrium</taxon>
    </lineage>
</organism>
<accession>A0A7S4SKU6</accession>
<gene>
    <name evidence="3" type="ORF">AMON00008_LOCUS50954</name>
</gene>
<reference evidence="3" key="1">
    <citation type="submission" date="2021-01" db="EMBL/GenBank/DDBJ databases">
        <authorList>
            <person name="Corre E."/>
            <person name="Pelletier E."/>
            <person name="Niang G."/>
            <person name="Scheremetjew M."/>
            <person name="Finn R."/>
            <person name="Kale V."/>
            <person name="Holt S."/>
            <person name="Cochrane G."/>
            <person name="Meng A."/>
            <person name="Brown T."/>
            <person name="Cohen L."/>
        </authorList>
    </citation>
    <scope>NUCLEOTIDE SEQUENCE</scope>
    <source>
        <strain evidence="3">CCMP3105</strain>
    </source>
</reference>
<feature type="transmembrane region" description="Helical" evidence="2">
    <location>
        <begin position="164"/>
        <end position="185"/>
    </location>
</feature>
<feature type="transmembrane region" description="Helical" evidence="2">
    <location>
        <begin position="131"/>
        <end position="152"/>
    </location>
</feature>
<name>A0A7S4SKU6_9DINO</name>
<evidence type="ECO:0000313" key="3">
    <source>
        <dbReference type="EMBL" id="CAE4647228.1"/>
    </source>
</evidence>
<proteinExistence type="predicted"/>
<keyword evidence="2" id="KW-0472">Membrane</keyword>
<evidence type="ECO:0000256" key="2">
    <source>
        <dbReference type="SAM" id="Phobius"/>
    </source>
</evidence>
<feature type="region of interest" description="Disordered" evidence="1">
    <location>
        <begin position="240"/>
        <end position="267"/>
    </location>
</feature>